<dbReference type="EMBL" id="JACIFF010000010">
    <property type="protein sequence ID" value="MBB4080845.1"/>
    <property type="molecule type" value="Genomic_DNA"/>
</dbReference>
<name>A0A840EBD6_9BACT</name>
<dbReference type="AlphaFoldDB" id="A0A840EBD6"/>
<evidence type="ECO:0000313" key="1">
    <source>
        <dbReference type="EMBL" id="MBB4080845.1"/>
    </source>
</evidence>
<organism evidence="1 2">
    <name type="scientific">Neolewinella aquimaris</name>
    <dbReference type="NCBI Taxonomy" id="1835722"/>
    <lineage>
        <taxon>Bacteria</taxon>
        <taxon>Pseudomonadati</taxon>
        <taxon>Bacteroidota</taxon>
        <taxon>Saprospiria</taxon>
        <taxon>Saprospirales</taxon>
        <taxon>Lewinellaceae</taxon>
        <taxon>Neolewinella</taxon>
    </lineage>
</organism>
<reference evidence="1 2" key="1">
    <citation type="submission" date="2020-08" db="EMBL/GenBank/DDBJ databases">
        <title>Genomic Encyclopedia of Type Strains, Phase IV (KMG-IV): sequencing the most valuable type-strain genomes for metagenomic binning, comparative biology and taxonomic classification.</title>
        <authorList>
            <person name="Goeker M."/>
        </authorList>
    </citation>
    <scope>NUCLEOTIDE SEQUENCE [LARGE SCALE GENOMIC DNA]</scope>
    <source>
        <strain evidence="1 2">DSM 105137</strain>
    </source>
</reference>
<dbReference type="RefSeq" id="WP_183497076.1">
    <property type="nucleotide sequence ID" value="NZ_JACIFF010000010.1"/>
</dbReference>
<dbReference type="InterPro" id="IPR045944">
    <property type="entry name" value="DUF6364"/>
</dbReference>
<evidence type="ECO:0008006" key="3">
    <source>
        <dbReference type="Google" id="ProtNLM"/>
    </source>
</evidence>
<comment type="caution">
    <text evidence="1">The sequence shown here is derived from an EMBL/GenBank/DDBJ whole genome shotgun (WGS) entry which is preliminary data.</text>
</comment>
<keyword evidence="2" id="KW-1185">Reference proteome</keyword>
<dbReference type="Pfam" id="PF19891">
    <property type="entry name" value="DUF6364"/>
    <property type="match status" value="1"/>
</dbReference>
<dbReference type="Proteomes" id="UP000576209">
    <property type="component" value="Unassembled WGS sequence"/>
</dbReference>
<proteinExistence type="predicted"/>
<protein>
    <recommendedName>
        <fullName evidence="3">Antitoxin</fullName>
    </recommendedName>
</protein>
<accession>A0A840EBD6</accession>
<sequence>MDKKLTLSLEGSMIERAKAYARDRDISLSKMIERYLSLVTTPAGKKQKDGLTPLVNELSGILDLPEDYNHKEQYGDYLSKKYR</sequence>
<evidence type="ECO:0000313" key="2">
    <source>
        <dbReference type="Proteomes" id="UP000576209"/>
    </source>
</evidence>
<gene>
    <name evidence="1" type="ORF">GGR28_003484</name>
</gene>